<protein>
    <recommendedName>
        <fullName evidence="2">SGNH hydrolase-type esterase domain-containing protein</fullName>
    </recommendedName>
</protein>
<dbReference type="AlphaFoldDB" id="A0A858RIQ6"/>
<sequence length="473" mass="50538">MKLPLLPLFLALQGPLLAAEQIVTLGDSLTFAYEGEFGFKKNVLGTVYGDGMPNTVRNWIETLSSTNYRNAYFDQGARKNLTLQFGLGSIFFRNEYNWAIPGLKVDAMRRFVLGEATFTELLAESDDFEAVVTALDFSNFSDATHFNHAEMVNQITSSAERLVFFIGGNDVRGIYGTVYNGGSAGTFADDFINDADAILDRIRTLNPNIPIVVVAVPHIGITPDIKSTSPTDPVKTPRVTALLADLNARLKTVADEHGAGFADIFTPTLPLLGSGSYGIHGIPFNNSGSKTGDLNYIWLNGQLSANFHPNTNMQLEIANIIVRAFNNRYGSEVAPLSATEMLVTALQKTSTQANMNFASWMTGFGLTGGLENSDADGDGIPAGVEFATGLNPNIQDADLIRTSLVSGGSQLQLAYPKRLPSSAFFTLQAASSTSLVPPFTPVASTAGADGLNRATIPSGGGRGFLRLEATVAP</sequence>
<feature type="signal peptide" evidence="1">
    <location>
        <begin position="1"/>
        <end position="18"/>
    </location>
</feature>
<keyword evidence="4" id="KW-1185">Reference proteome</keyword>
<dbReference type="Pfam" id="PF13472">
    <property type="entry name" value="Lipase_GDSL_2"/>
    <property type="match status" value="1"/>
</dbReference>
<organism evidence="3 4">
    <name type="scientific">Luteolibacter luteus</name>
    <dbReference type="NCBI Taxonomy" id="2728835"/>
    <lineage>
        <taxon>Bacteria</taxon>
        <taxon>Pseudomonadati</taxon>
        <taxon>Verrucomicrobiota</taxon>
        <taxon>Verrucomicrobiia</taxon>
        <taxon>Verrucomicrobiales</taxon>
        <taxon>Verrucomicrobiaceae</taxon>
        <taxon>Luteolibacter</taxon>
    </lineage>
</organism>
<dbReference type="KEGG" id="luo:HHL09_09110"/>
<evidence type="ECO:0000313" key="4">
    <source>
        <dbReference type="Proteomes" id="UP000501812"/>
    </source>
</evidence>
<accession>A0A858RIQ6</accession>
<dbReference type="SUPFAM" id="SSF52266">
    <property type="entry name" value="SGNH hydrolase"/>
    <property type="match status" value="1"/>
</dbReference>
<dbReference type="GO" id="GO:0016788">
    <property type="term" value="F:hydrolase activity, acting on ester bonds"/>
    <property type="evidence" value="ECO:0007669"/>
    <property type="project" value="UniProtKB-ARBA"/>
</dbReference>
<name>A0A858RIQ6_9BACT</name>
<feature type="chain" id="PRO_5032449835" description="SGNH hydrolase-type esterase domain-containing protein" evidence="1">
    <location>
        <begin position="19"/>
        <end position="473"/>
    </location>
</feature>
<dbReference type="EMBL" id="CP051774">
    <property type="protein sequence ID" value="QJE95933.1"/>
    <property type="molecule type" value="Genomic_DNA"/>
</dbReference>
<evidence type="ECO:0000313" key="3">
    <source>
        <dbReference type="EMBL" id="QJE95933.1"/>
    </source>
</evidence>
<dbReference type="Gene3D" id="3.40.50.1110">
    <property type="entry name" value="SGNH hydrolase"/>
    <property type="match status" value="1"/>
</dbReference>
<reference evidence="3 4" key="1">
    <citation type="submission" date="2020-04" db="EMBL/GenBank/DDBJ databases">
        <title>Luteolibacter sp. G-1-1-1 isolated from soil.</title>
        <authorList>
            <person name="Dahal R.H."/>
        </authorList>
    </citation>
    <scope>NUCLEOTIDE SEQUENCE [LARGE SCALE GENOMIC DNA]</scope>
    <source>
        <strain evidence="3 4">G-1-1-1</strain>
    </source>
</reference>
<keyword evidence="1" id="KW-0732">Signal</keyword>
<feature type="domain" description="SGNH hydrolase-type esterase" evidence="2">
    <location>
        <begin position="150"/>
        <end position="271"/>
    </location>
</feature>
<evidence type="ECO:0000259" key="2">
    <source>
        <dbReference type="Pfam" id="PF13472"/>
    </source>
</evidence>
<gene>
    <name evidence="3" type="ORF">HHL09_09110</name>
</gene>
<dbReference type="Proteomes" id="UP000501812">
    <property type="component" value="Chromosome"/>
</dbReference>
<dbReference type="InterPro" id="IPR036514">
    <property type="entry name" value="SGNH_hydro_sf"/>
</dbReference>
<dbReference type="RefSeq" id="WP_169454246.1">
    <property type="nucleotide sequence ID" value="NZ_CP051774.1"/>
</dbReference>
<proteinExistence type="predicted"/>
<evidence type="ECO:0000256" key="1">
    <source>
        <dbReference type="SAM" id="SignalP"/>
    </source>
</evidence>
<dbReference type="InterPro" id="IPR013830">
    <property type="entry name" value="SGNH_hydro"/>
</dbReference>